<name>A0AAV8ZLB5_9CUCU</name>
<evidence type="ECO:0000313" key="3">
    <source>
        <dbReference type="EMBL" id="KAJ8964757.1"/>
    </source>
</evidence>
<organism evidence="3 4">
    <name type="scientific">Rhamnusium bicolor</name>
    <dbReference type="NCBI Taxonomy" id="1586634"/>
    <lineage>
        <taxon>Eukaryota</taxon>
        <taxon>Metazoa</taxon>
        <taxon>Ecdysozoa</taxon>
        <taxon>Arthropoda</taxon>
        <taxon>Hexapoda</taxon>
        <taxon>Insecta</taxon>
        <taxon>Pterygota</taxon>
        <taxon>Neoptera</taxon>
        <taxon>Endopterygota</taxon>
        <taxon>Coleoptera</taxon>
        <taxon>Polyphaga</taxon>
        <taxon>Cucujiformia</taxon>
        <taxon>Chrysomeloidea</taxon>
        <taxon>Cerambycidae</taxon>
        <taxon>Lepturinae</taxon>
        <taxon>Rhagiini</taxon>
        <taxon>Rhamnusium</taxon>
    </lineage>
</organism>
<dbReference type="EMBL" id="JANEYF010001317">
    <property type="protein sequence ID" value="KAJ8964757.1"/>
    <property type="molecule type" value="Genomic_DNA"/>
</dbReference>
<accession>A0AAV8ZLB5</accession>
<dbReference type="Pfam" id="PF13843">
    <property type="entry name" value="DDE_Tnp_1_7"/>
    <property type="match status" value="1"/>
</dbReference>
<dbReference type="AlphaFoldDB" id="A0AAV8ZLB5"/>
<gene>
    <name evidence="3" type="ORF">NQ314_004648</name>
</gene>
<keyword evidence="4" id="KW-1185">Reference proteome</keyword>
<dbReference type="Pfam" id="PF12762">
    <property type="entry name" value="DDE_Tnp_IS1595"/>
    <property type="match status" value="1"/>
</dbReference>
<dbReference type="PANTHER" id="PTHR47163:SF2">
    <property type="entry name" value="SI:DKEY-17M8.2"/>
    <property type="match status" value="1"/>
</dbReference>
<feature type="domain" description="ISXO2-like transposase" evidence="2">
    <location>
        <begin position="46"/>
        <end position="153"/>
    </location>
</feature>
<comment type="caution">
    <text evidence="3">The sequence shown here is derived from an EMBL/GenBank/DDBJ whole genome shotgun (WGS) entry which is preliminary data.</text>
</comment>
<feature type="region of interest" description="Disordered" evidence="1">
    <location>
        <begin position="116"/>
        <end position="135"/>
    </location>
</feature>
<dbReference type="InterPro" id="IPR029526">
    <property type="entry name" value="PGBD"/>
</dbReference>
<feature type="compositionally biased region" description="Acidic residues" evidence="1">
    <location>
        <begin position="11"/>
        <end position="20"/>
    </location>
</feature>
<dbReference type="Proteomes" id="UP001162156">
    <property type="component" value="Unassembled WGS sequence"/>
</dbReference>
<evidence type="ECO:0000313" key="4">
    <source>
        <dbReference type="Proteomes" id="UP001162156"/>
    </source>
</evidence>
<dbReference type="InterPro" id="IPR053164">
    <property type="entry name" value="IS1016-like_transposase"/>
</dbReference>
<dbReference type="InterPro" id="IPR024445">
    <property type="entry name" value="Tnp_ISXO2-like"/>
</dbReference>
<feature type="compositionally biased region" description="Basic and acidic residues" evidence="1">
    <location>
        <begin position="21"/>
        <end position="30"/>
    </location>
</feature>
<reference evidence="3" key="1">
    <citation type="journal article" date="2023" name="Insect Mol. Biol.">
        <title>Genome sequencing provides insights into the evolution of gene families encoding plant cell wall-degrading enzymes in longhorned beetles.</title>
        <authorList>
            <person name="Shin N.R."/>
            <person name="Okamura Y."/>
            <person name="Kirsch R."/>
            <person name="Pauchet Y."/>
        </authorList>
    </citation>
    <scope>NUCLEOTIDE SEQUENCE</scope>
    <source>
        <strain evidence="3">RBIC_L_NR</strain>
    </source>
</reference>
<evidence type="ECO:0000256" key="1">
    <source>
        <dbReference type="SAM" id="MobiDB-lite"/>
    </source>
</evidence>
<dbReference type="PANTHER" id="PTHR47163">
    <property type="entry name" value="DDE_TNP_IS1595 DOMAIN-CONTAINING PROTEIN"/>
    <property type="match status" value="1"/>
</dbReference>
<protein>
    <recommendedName>
        <fullName evidence="2">ISXO2-like transposase domain-containing protein</fullName>
    </recommendedName>
</protein>
<evidence type="ECO:0000259" key="2">
    <source>
        <dbReference type="SMART" id="SM01126"/>
    </source>
</evidence>
<dbReference type="SMART" id="SM01126">
    <property type="entry name" value="DDE_Tnp_IS1595"/>
    <property type="match status" value="1"/>
</dbReference>
<feature type="region of interest" description="Disordered" evidence="1">
    <location>
        <begin position="1"/>
        <end position="30"/>
    </location>
</feature>
<sequence>MDSDTRTSNVEDQELTEQETEEKIDPEKENEDHEVFIHWAAVNSENIGGPNKIVEIDEAKIGKRKYNRGRYLEGQWVFGAIERETKRFFLEAVEQRNIDTLLDIIKQRILPGTTVHSDGHKLSGESPETTGKVGPECVLGNQVEKELTEWIKNLSKMGFPINKEGLTFSVKQIVSKTLELLGEESCVLEDPKRVWNLDEIALYLNPAGNTVIAEKGNHCYGPSANSDKENITRLICVNANGEFAPPLTLYKFDTVPSHKIELQAPGSKNKKMEDILKPPAVMAYNKAKKGVDVSDQMSSYYTCLRKSIKWYKKLFFEVLLGTCVVNSWVIYNNFGDDNRAKADMLQIREKIIAGLLKSQNENVEAEIDDPLPPPTKK</sequence>
<proteinExistence type="predicted"/>
<feature type="compositionally biased region" description="Polar residues" evidence="1">
    <location>
        <begin position="1"/>
        <end position="10"/>
    </location>
</feature>